<dbReference type="AlphaFoldDB" id="A0A5N6DTP0"/>
<evidence type="ECO:0000313" key="3">
    <source>
        <dbReference type="EMBL" id="KAB8208488.1"/>
    </source>
</evidence>
<organism evidence="3 4">
    <name type="scientific">Aspergillus parasiticus</name>
    <dbReference type="NCBI Taxonomy" id="5067"/>
    <lineage>
        <taxon>Eukaryota</taxon>
        <taxon>Fungi</taxon>
        <taxon>Dikarya</taxon>
        <taxon>Ascomycota</taxon>
        <taxon>Pezizomycotina</taxon>
        <taxon>Eurotiomycetes</taxon>
        <taxon>Eurotiomycetidae</taxon>
        <taxon>Eurotiales</taxon>
        <taxon>Aspergillaceae</taxon>
        <taxon>Aspergillus</taxon>
        <taxon>Aspergillus subgen. Circumdati</taxon>
    </lineage>
</organism>
<proteinExistence type="predicted"/>
<dbReference type="InterPro" id="IPR011058">
    <property type="entry name" value="Cyanovirin-N"/>
</dbReference>
<keyword evidence="4" id="KW-1185">Reference proteome</keyword>
<dbReference type="SUPFAM" id="SSF51322">
    <property type="entry name" value="Cyanovirin-N"/>
    <property type="match status" value="1"/>
</dbReference>
<dbReference type="VEuPathDB" id="FungiDB:BDV34DRAFT_222571"/>
<reference evidence="3 4" key="1">
    <citation type="submission" date="2019-04" db="EMBL/GenBank/DDBJ databases">
        <title>Fungal friends and foes A comparative genomics study of 23 Aspergillus species from section Flavi.</title>
        <authorList>
            <consortium name="DOE Joint Genome Institute"/>
            <person name="Kjaerbolling I."/>
            <person name="Vesth T.C."/>
            <person name="Frisvad J.C."/>
            <person name="Nybo J.L."/>
            <person name="Theobald S."/>
            <person name="Kildgaard S."/>
            <person name="Petersen T.I."/>
            <person name="Kuo A."/>
            <person name="Sato A."/>
            <person name="Lyhne E.K."/>
            <person name="Kogle M.E."/>
            <person name="Wiebenga A."/>
            <person name="Kun R.S."/>
            <person name="Lubbers R.J."/>
            <person name="Makela M.R."/>
            <person name="Barry K."/>
            <person name="Chovatia M."/>
            <person name="Clum A."/>
            <person name="Daum C."/>
            <person name="Haridas S."/>
            <person name="He G."/>
            <person name="LaButti K."/>
            <person name="Lipzen A."/>
            <person name="Mondo S."/>
            <person name="Pangilinan J."/>
            <person name="Riley R."/>
            <person name="Salamov A."/>
            <person name="Simmons B.A."/>
            <person name="Magnuson J.K."/>
            <person name="Henrissat B."/>
            <person name="Mortensen U.H."/>
            <person name="Larsen T.O."/>
            <person name="De vries R.P."/>
            <person name="Grigoriev I.V."/>
            <person name="Machida M."/>
            <person name="Baker S.E."/>
            <person name="Andersen M.R."/>
        </authorList>
    </citation>
    <scope>NUCLEOTIDE SEQUENCE [LARGE SCALE GENOMIC DNA]</scope>
    <source>
        <strain evidence="3 4">CBS 117618</strain>
    </source>
</reference>
<dbReference type="Pfam" id="PF08881">
    <property type="entry name" value="CVNH"/>
    <property type="match status" value="1"/>
</dbReference>
<evidence type="ECO:0000313" key="4">
    <source>
        <dbReference type="Proteomes" id="UP000326532"/>
    </source>
</evidence>
<dbReference type="Proteomes" id="UP000326532">
    <property type="component" value="Unassembled WGS sequence"/>
</dbReference>
<gene>
    <name evidence="3" type="ORF">BDV34DRAFT_222571</name>
</gene>
<name>A0A5N6DTP0_ASPPA</name>
<evidence type="ECO:0000259" key="2">
    <source>
        <dbReference type="Pfam" id="PF08881"/>
    </source>
</evidence>
<evidence type="ECO:0000256" key="1">
    <source>
        <dbReference type="SAM" id="MobiDB-lite"/>
    </source>
</evidence>
<protein>
    <recommendedName>
        <fullName evidence="2">Cyanovirin-N domain-containing protein</fullName>
    </recommendedName>
</protein>
<accession>A0A5N6DTP0</accession>
<dbReference type="Gene3D" id="2.30.60.10">
    <property type="entry name" value="Cyanovirin-N"/>
    <property type="match status" value="1"/>
</dbReference>
<sequence length="187" mass="20709">MDLDPEALAYLNLNGTVINNNGVLSCFDIQGEKGPAPGPQDISTTRKFKRGEEPEPSVDPQQGGFYNDCDFMTVEHPPGESAWLRAYCSNSTEASIQSILKLDWCIGYEDSVLKPKKDGNAPKEHCQNCTLGFEGIIMKDTPANMGCECGKDHMARRVDLNKVVSTDEGYLSCYGRRGAEKEWHIEI</sequence>
<dbReference type="InterPro" id="IPR036673">
    <property type="entry name" value="Cyanovirin-N_sf"/>
</dbReference>
<feature type="domain" description="Cyanovirin-N" evidence="2">
    <location>
        <begin position="65"/>
        <end position="171"/>
    </location>
</feature>
<feature type="region of interest" description="Disordered" evidence="1">
    <location>
        <begin position="32"/>
        <end position="62"/>
    </location>
</feature>
<dbReference type="EMBL" id="ML734951">
    <property type="protein sequence ID" value="KAB8208488.1"/>
    <property type="molecule type" value="Genomic_DNA"/>
</dbReference>